<dbReference type="EMBL" id="RCSW01000009">
    <property type="protein sequence ID" value="KAF7944810.1"/>
    <property type="molecule type" value="Genomic_DNA"/>
</dbReference>
<keyword evidence="5" id="KW-1185">Reference proteome</keyword>
<dbReference type="InterPro" id="IPR008927">
    <property type="entry name" value="6-PGluconate_DH-like_C_sf"/>
</dbReference>
<keyword evidence="2" id="KW-0732">Signal</keyword>
<dbReference type="Gene3D" id="1.10.3730.10">
    <property type="entry name" value="ProC C-terminal domain-like"/>
    <property type="match status" value="1"/>
</dbReference>
<evidence type="ECO:0000256" key="1">
    <source>
        <dbReference type="ARBA" id="ARBA00023002"/>
    </source>
</evidence>
<dbReference type="RefSeq" id="XP_038733292.1">
    <property type="nucleotide sequence ID" value="XM_038875955.1"/>
</dbReference>
<gene>
    <name evidence="4" type="ORF">EAE97_005443</name>
</gene>
<dbReference type="GO" id="GO:0055129">
    <property type="term" value="P:L-proline biosynthetic process"/>
    <property type="evidence" value="ECO:0007669"/>
    <property type="project" value="TreeGrafter"/>
</dbReference>
<evidence type="ECO:0000259" key="3">
    <source>
        <dbReference type="Pfam" id="PF14748"/>
    </source>
</evidence>
<dbReference type="PANTHER" id="PTHR11645:SF0">
    <property type="entry name" value="PYRROLINE-5-CARBOXYLATE REDUCTASE 3"/>
    <property type="match status" value="1"/>
</dbReference>
<dbReference type="GO" id="GO:0004735">
    <property type="term" value="F:pyrroline-5-carboxylate reductase activity"/>
    <property type="evidence" value="ECO:0007669"/>
    <property type="project" value="TreeGrafter"/>
</dbReference>
<feature type="chain" id="PRO_5040123661" description="Pyrroline-5-carboxylate reductase dimerisation domain-containing protein" evidence="2">
    <location>
        <begin position="29"/>
        <end position="80"/>
    </location>
</feature>
<protein>
    <recommendedName>
        <fullName evidence="3">Pyrroline-5-carboxylate reductase dimerisation domain-containing protein</fullName>
    </recommendedName>
</protein>
<dbReference type="InterPro" id="IPR029036">
    <property type="entry name" value="P5CR_dimer"/>
</dbReference>
<dbReference type="Pfam" id="PF14748">
    <property type="entry name" value="P5CR_dimer"/>
    <property type="match status" value="1"/>
</dbReference>
<reference evidence="4 5" key="1">
    <citation type="journal article" date="2020" name="Genome Biol. Evol.">
        <title>Comparative genomics of Sclerotiniaceae.</title>
        <authorList>
            <person name="Valero Jimenez C.A."/>
            <person name="Steentjes M."/>
            <person name="Scholten O.E."/>
            <person name="Van Kan J.A.L."/>
        </authorList>
    </citation>
    <scope>NUCLEOTIDE SEQUENCE [LARGE SCALE GENOMIC DNA]</scope>
    <source>
        <strain evidence="4 5">MUCL 94</strain>
    </source>
</reference>
<keyword evidence="1" id="KW-0560">Oxidoreductase</keyword>
<accession>A0A9P5IKI2</accession>
<dbReference type="PANTHER" id="PTHR11645">
    <property type="entry name" value="PYRROLINE-5-CARBOXYLATE REDUCTASE"/>
    <property type="match status" value="1"/>
</dbReference>
<dbReference type="SUPFAM" id="SSF48179">
    <property type="entry name" value="6-phosphogluconate dehydrogenase C-terminal domain-like"/>
    <property type="match status" value="1"/>
</dbReference>
<comment type="caution">
    <text evidence="4">The sequence shown here is derived from an EMBL/GenBank/DDBJ whole genome shotgun (WGS) entry which is preliminary data.</text>
</comment>
<name>A0A9P5IKI2_9HELO</name>
<evidence type="ECO:0000256" key="2">
    <source>
        <dbReference type="SAM" id="SignalP"/>
    </source>
</evidence>
<organism evidence="4 5">
    <name type="scientific">Botrytis byssoidea</name>
    <dbReference type="NCBI Taxonomy" id="139641"/>
    <lineage>
        <taxon>Eukaryota</taxon>
        <taxon>Fungi</taxon>
        <taxon>Dikarya</taxon>
        <taxon>Ascomycota</taxon>
        <taxon>Pezizomycotina</taxon>
        <taxon>Leotiomycetes</taxon>
        <taxon>Helotiales</taxon>
        <taxon>Sclerotiniaceae</taxon>
        <taxon>Botrytis</taxon>
    </lineage>
</organism>
<evidence type="ECO:0000313" key="5">
    <source>
        <dbReference type="Proteomes" id="UP000710849"/>
    </source>
</evidence>
<sequence length="80" mass="8313">MDACTALCGSSLVFFTLMLAATTDGAVAKRLPRAEAQKMAAQTMRGAAGLILLGEHPALLRDKVSTTGGCTIGELLVFEE</sequence>
<feature type="domain" description="Pyrroline-5-carboxylate reductase dimerisation" evidence="3">
    <location>
        <begin position="1"/>
        <end position="80"/>
    </location>
</feature>
<proteinExistence type="predicted"/>
<dbReference type="Proteomes" id="UP000710849">
    <property type="component" value="Unassembled WGS sequence"/>
</dbReference>
<feature type="signal peptide" evidence="2">
    <location>
        <begin position="1"/>
        <end position="28"/>
    </location>
</feature>
<dbReference type="AlphaFoldDB" id="A0A9P5IKI2"/>
<dbReference type="GeneID" id="62149032"/>
<evidence type="ECO:0000313" key="4">
    <source>
        <dbReference type="EMBL" id="KAF7944810.1"/>
    </source>
</evidence>